<dbReference type="SUPFAM" id="SSF75217">
    <property type="entry name" value="alpha/beta knot"/>
    <property type="match status" value="1"/>
</dbReference>
<dbReference type="CDD" id="cd18084">
    <property type="entry name" value="RsmE-like"/>
    <property type="match status" value="1"/>
</dbReference>
<evidence type="ECO:0000313" key="14">
    <source>
        <dbReference type="Proteomes" id="UP000501253"/>
    </source>
</evidence>
<evidence type="ECO:0000313" key="13">
    <source>
        <dbReference type="EMBL" id="QJA05653.1"/>
    </source>
</evidence>
<dbReference type="InterPro" id="IPR015947">
    <property type="entry name" value="PUA-like_sf"/>
</dbReference>
<accession>A0A6H1WR36</accession>
<protein>
    <recommendedName>
        <fullName evidence="10">Ribosomal RNA small subunit methyltransferase E</fullName>
        <ecNumber evidence="10">2.1.1.193</ecNumber>
    </recommendedName>
</protein>
<proteinExistence type="inferred from homology"/>
<name>A0A6H1WR36_9BACT</name>
<keyword evidence="6 10" id="KW-0808">Transferase</keyword>
<keyword evidence="14" id="KW-1185">Reference proteome</keyword>
<evidence type="ECO:0000256" key="1">
    <source>
        <dbReference type="ARBA" id="ARBA00004496"/>
    </source>
</evidence>
<dbReference type="GO" id="GO:0005737">
    <property type="term" value="C:cytoplasm"/>
    <property type="evidence" value="ECO:0007669"/>
    <property type="project" value="UniProtKB-SubCell"/>
</dbReference>
<comment type="subcellular location">
    <subcellularLocation>
        <location evidence="1 10">Cytoplasm</location>
    </subcellularLocation>
</comment>
<evidence type="ECO:0000256" key="5">
    <source>
        <dbReference type="ARBA" id="ARBA00022603"/>
    </source>
</evidence>
<dbReference type="Proteomes" id="UP000501253">
    <property type="component" value="Chromosome"/>
</dbReference>
<dbReference type="PIRSF" id="PIRSF015601">
    <property type="entry name" value="MTase_slr0722"/>
    <property type="match status" value="1"/>
</dbReference>
<dbReference type="EMBL" id="CP042909">
    <property type="protein sequence ID" value="QJA05653.1"/>
    <property type="molecule type" value="Genomic_DNA"/>
</dbReference>
<evidence type="ECO:0000256" key="7">
    <source>
        <dbReference type="ARBA" id="ARBA00022691"/>
    </source>
</evidence>
<dbReference type="InterPro" id="IPR046887">
    <property type="entry name" value="RsmE_PUA-like"/>
</dbReference>
<evidence type="ECO:0000256" key="4">
    <source>
        <dbReference type="ARBA" id="ARBA00022552"/>
    </source>
</evidence>
<dbReference type="Pfam" id="PF20260">
    <property type="entry name" value="PUA_4"/>
    <property type="match status" value="1"/>
</dbReference>
<dbReference type="InterPro" id="IPR046886">
    <property type="entry name" value="RsmE_MTase_dom"/>
</dbReference>
<dbReference type="InterPro" id="IPR006700">
    <property type="entry name" value="RsmE"/>
</dbReference>
<dbReference type="InterPro" id="IPR029026">
    <property type="entry name" value="tRNA_m1G_MTases_N"/>
</dbReference>
<evidence type="ECO:0000259" key="11">
    <source>
        <dbReference type="Pfam" id="PF04452"/>
    </source>
</evidence>
<gene>
    <name evidence="13" type="ORF">FVE67_02040</name>
</gene>
<evidence type="ECO:0000259" key="12">
    <source>
        <dbReference type="Pfam" id="PF20260"/>
    </source>
</evidence>
<dbReference type="GO" id="GO:0070042">
    <property type="term" value="F:rRNA (uridine-N3-)-methyltransferase activity"/>
    <property type="evidence" value="ECO:0007669"/>
    <property type="project" value="TreeGrafter"/>
</dbReference>
<keyword evidence="5 10" id="KW-0489">Methyltransferase</keyword>
<dbReference type="PANTHER" id="PTHR30027">
    <property type="entry name" value="RIBOSOMAL RNA SMALL SUBUNIT METHYLTRANSFERASE E"/>
    <property type="match status" value="1"/>
</dbReference>
<keyword evidence="4 10" id="KW-0698">rRNA processing</keyword>
<dbReference type="SUPFAM" id="SSF88697">
    <property type="entry name" value="PUA domain-like"/>
    <property type="match status" value="1"/>
</dbReference>
<evidence type="ECO:0000256" key="6">
    <source>
        <dbReference type="ARBA" id="ARBA00022679"/>
    </source>
</evidence>
<evidence type="ECO:0000256" key="3">
    <source>
        <dbReference type="ARBA" id="ARBA00022490"/>
    </source>
</evidence>
<comment type="catalytic activity">
    <reaction evidence="9 10">
        <text>uridine(1498) in 16S rRNA + S-adenosyl-L-methionine = N(3)-methyluridine(1498) in 16S rRNA + S-adenosyl-L-homocysteine + H(+)</text>
        <dbReference type="Rhea" id="RHEA:42920"/>
        <dbReference type="Rhea" id="RHEA-COMP:10283"/>
        <dbReference type="Rhea" id="RHEA-COMP:10284"/>
        <dbReference type="ChEBI" id="CHEBI:15378"/>
        <dbReference type="ChEBI" id="CHEBI:57856"/>
        <dbReference type="ChEBI" id="CHEBI:59789"/>
        <dbReference type="ChEBI" id="CHEBI:65315"/>
        <dbReference type="ChEBI" id="CHEBI:74502"/>
        <dbReference type="EC" id="2.1.1.193"/>
    </reaction>
</comment>
<feature type="domain" description="Ribosomal RNA small subunit methyltransferase E methyltransferase" evidence="11">
    <location>
        <begin position="74"/>
        <end position="230"/>
    </location>
</feature>
<sequence length="242" mass="27331">MSLPRFFASQIREGKELVLDPEEAHHLREVRRLSPGEEVRLIDGQGREFAARILRVSRREVAVLPETLLRTEPEPVFRLEFLLPLLKGGRTEFLVEKATELGVTHIFPFVSLRAVVRPSERTLERLRRRAVQALKQSGRLRLPEIHPPGELPEVLSRISAGHRGFAYEGGGESLRLFLKEFPREMALASGSEGGFSAEEAALLREAGFRPLSLGPYILRAETAALFLMVAWRYETLEGSKSR</sequence>
<dbReference type="Pfam" id="PF04452">
    <property type="entry name" value="Methyltrans_RNA"/>
    <property type="match status" value="1"/>
</dbReference>
<dbReference type="RefSeq" id="WP_168719015.1">
    <property type="nucleotide sequence ID" value="NZ_CP042909.1"/>
</dbReference>
<dbReference type="PANTHER" id="PTHR30027:SF3">
    <property type="entry name" value="16S RRNA (URACIL(1498)-N(3))-METHYLTRANSFERASE"/>
    <property type="match status" value="1"/>
</dbReference>
<evidence type="ECO:0000256" key="8">
    <source>
        <dbReference type="ARBA" id="ARBA00025699"/>
    </source>
</evidence>
<evidence type="ECO:0000256" key="10">
    <source>
        <dbReference type="PIRNR" id="PIRNR015601"/>
    </source>
</evidence>
<comment type="function">
    <text evidence="8 10">Specifically methylates the N3 position of the uracil ring of uridine 1498 (m3U1498) in 16S rRNA. Acts on the fully assembled 30S ribosomal subunit.</text>
</comment>
<organism evidence="13 14">
    <name type="scientific">Thermosulfurimonas marina</name>
    <dbReference type="NCBI Taxonomy" id="2047767"/>
    <lineage>
        <taxon>Bacteria</taxon>
        <taxon>Pseudomonadati</taxon>
        <taxon>Thermodesulfobacteriota</taxon>
        <taxon>Thermodesulfobacteria</taxon>
        <taxon>Thermodesulfobacteriales</taxon>
        <taxon>Thermodesulfobacteriaceae</taxon>
        <taxon>Thermosulfurimonas</taxon>
    </lineage>
</organism>
<keyword evidence="7 10" id="KW-0949">S-adenosyl-L-methionine</keyword>
<dbReference type="Gene3D" id="3.40.1280.10">
    <property type="match status" value="1"/>
</dbReference>
<dbReference type="GO" id="GO:0070475">
    <property type="term" value="P:rRNA base methylation"/>
    <property type="evidence" value="ECO:0007669"/>
    <property type="project" value="TreeGrafter"/>
</dbReference>
<dbReference type="AlphaFoldDB" id="A0A6H1WR36"/>
<dbReference type="NCBIfam" id="TIGR00046">
    <property type="entry name" value="RsmE family RNA methyltransferase"/>
    <property type="match status" value="1"/>
</dbReference>
<comment type="similarity">
    <text evidence="2 10">Belongs to the RNA methyltransferase RsmE family.</text>
</comment>
<dbReference type="InterPro" id="IPR029028">
    <property type="entry name" value="Alpha/beta_knot_MTases"/>
</dbReference>
<feature type="domain" description="Ribosomal RNA small subunit methyltransferase E PUA-like" evidence="12">
    <location>
        <begin position="19"/>
        <end position="63"/>
    </location>
</feature>
<dbReference type="KEGG" id="tmai:FVE67_02040"/>
<evidence type="ECO:0000256" key="2">
    <source>
        <dbReference type="ARBA" id="ARBA00005528"/>
    </source>
</evidence>
<reference evidence="13 14" key="1">
    <citation type="submission" date="2019-08" db="EMBL/GenBank/DDBJ databases">
        <title>Complete genome sequence of Thermosulfurimonas marina SU872T, an anaerobic thermophilic chemolithoautotrophic bacterium isolated from a shallow marine hydrothermal vent.</title>
        <authorList>
            <person name="Allioux M."/>
            <person name="Jebbar M."/>
            <person name="Slobodkina G."/>
            <person name="Slobodkin A."/>
            <person name="Moalic Y."/>
            <person name="Frolova A."/>
            <person name="Shao Z."/>
            <person name="Alain K."/>
        </authorList>
    </citation>
    <scope>NUCLEOTIDE SEQUENCE [LARGE SCALE GENOMIC DNA]</scope>
    <source>
        <strain evidence="13 14">SU872</strain>
    </source>
</reference>
<dbReference type="EC" id="2.1.1.193" evidence="10"/>
<keyword evidence="3 10" id="KW-0963">Cytoplasm</keyword>
<evidence type="ECO:0000256" key="9">
    <source>
        <dbReference type="ARBA" id="ARBA00047944"/>
    </source>
</evidence>